<keyword evidence="9" id="KW-1185">Reference proteome</keyword>
<dbReference type="InterPro" id="IPR052357">
    <property type="entry name" value="Orn_Lys_Arg_decarboxylase-I"/>
</dbReference>
<organism evidence="8 9">
    <name type="scientific">Tepidibacter formicigenes DSM 15518</name>
    <dbReference type="NCBI Taxonomy" id="1123349"/>
    <lineage>
        <taxon>Bacteria</taxon>
        <taxon>Bacillati</taxon>
        <taxon>Bacillota</taxon>
        <taxon>Clostridia</taxon>
        <taxon>Peptostreptococcales</taxon>
        <taxon>Peptostreptococcaceae</taxon>
        <taxon>Tepidibacter</taxon>
    </lineage>
</organism>
<dbReference type="SUPFAM" id="SSF55904">
    <property type="entry name" value="Ornithine decarboxylase C-terminal domain"/>
    <property type="match status" value="1"/>
</dbReference>
<comment type="cofactor">
    <cofactor evidence="1">
        <name>pyridoxal 5'-phosphate</name>
        <dbReference type="ChEBI" id="CHEBI:597326"/>
    </cofactor>
</comment>
<dbReference type="PANTHER" id="PTHR43277">
    <property type="entry name" value="ARGININE DECARBOXYLASE"/>
    <property type="match status" value="1"/>
</dbReference>
<dbReference type="PANTHER" id="PTHR43277:SF4">
    <property type="entry name" value="ARGININE DECARBOXYLASE"/>
    <property type="match status" value="1"/>
</dbReference>
<keyword evidence="5" id="KW-0456">Lyase</keyword>
<dbReference type="SUPFAM" id="SSF53383">
    <property type="entry name" value="PLP-dependent transferases"/>
    <property type="match status" value="1"/>
</dbReference>
<dbReference type="Pfam" id="PF01276">
    <property type="entry name" value="OKR_DC_1"/>
    <property type="match status" value="1"/>
</dbReference>
<dbReference type="Pfam" id="PF03711">
    <property type="entry name" value="OKR_DC_1_C"/>
    <property type="match status" value="1"/>
</dbReference>
<evidence type="ECO:0000313" key="8">
    <source>
        <dbReference type="EMBL" id="SHK09942.1"/>
    </source>
</evidence>
<dbReference type="InterPro" id="IPR008286">
    <property type="entry name" value="Prn/Lys/Arg_de-COase_C"/>
</dbReference>
<dbReference type="GO" id="GO:0016831">
    <property type="term" value="F:carboxy-lyase activity"/>
    <property type="evidence" value="ECO:0007669"/>
    <property type="project" value="UniProtKB-KW"/>
</dbReference>
<accession>A0A1M6PPV4</accession>
<dbReference type="RefSeq" id="WP_242939100.1">
    <property type="nucleotide sequence ID" value="NZ_FRAE01000033.1"/>
</dbReference>
<evidence type="ECO:0000256" key="1">
    <source>
        <dbReference type="ARBA" id="ARBA00001933"/>
    </source>
</evidence>
<comment type="similarity">
    <text evidence="2">Belongs to the Orn/Lys/Arg decarboxylase class-I family.</text>
</comment>
<dbReference type="InterPro" id="IPR015421">
    <property type="entry name" value="PyrdxlP-dep_Trfase_major"/>
</dbReference>
<reference evidence="9" key="1">
    <citation type="submission" date="2016-11" db="EMBL/GenBank/DDBJ databases">
        <authorList>
            <person name="Varghese N."/>
            <person name="Submissions S."/>
        </authorList>
    </citation>
    <scope>NUCLEOTIDE SEQUENCE [LARGE SCALE GENOMIC DNA]</scope>
    <source>
        <strain evidence="9">DSM 15518</strain>
    </source>
</reference>
<dbReference type="InterPro" id="IPR015424">
    <property type="entry name" value="PyrdxlP-dep_Trfase"/>
</dbReference>
<evidence type="ECO:0000313" key="9">
    <source>
        <dbReference type="Proteomes" id="UP000242497"/>
    </source>
</evidence>
<dbReference type="STRING" id="1123349.SAMN02744037_01620"/>
<dbReference type="Gene3D" id="3.90.100.10">
    <property type="entry name" value="Orn/Lys/Arg decarboxylase, C-terminal domain"/>
    <property type="match status" value="1"/>
</dbReference>
<dbReference type="AlphaFoldDB" id="A0A1M6PPV4"/>
<evidence type="ECO:0000256" key="4">
    <source>
        <dbReference type="ARBA" id="ARBA00022898"/>
    </source>
</evidence>
<evidence type="ECO:0000256" key="5">
    <source>
        <dbReference type="ARBA" id="ARBA00023239"/>
    </source>
</evidence>
<gene>
    <name evidence="8" type="ORF">SAMN02744037_01620</name>
</gene>
<keyword evidence="4" id="KW-0663">Pyridoxal phosphate</keyword>
<evidence type="ECO:0000259" key="6">
    <source>
        <dbReference type="Pfam" id="PF01276"/>
    </source>
</evidence>
<dbReference type="CDD" id="cd00615">
    <property type="entry name" value="Orn_deC_like"/>
    <property type="match status" value="1"/>
</dbReference>
<dbReference type="Proteomes" id="UP000242497">
    <property type="component" value="Unassembled WGS sequence"/>
</dbReference>
<dbReference type="Gene3D" id="3.40.640.10">
    <property type="entry name" value="Type I PLP-dependent aspartate aminotransferase-like (Major domain)"/>
    <property type="match status" value="1"/>
</dbReference>
<name>A0A1M6PPV4_9FIRM</name>
<evidence type="ECO:0000259" key="7">
    <source>
        <dbReference type="Pfam" id="PF03711"/>
    </source>
</evidence>
<feature type="domain" description="Orn/Lys/Arg decarboxylases family 1 pyridoxal-P attachment site" evidence="6">
    <location>
        <begin position="5"/>
        <end position="311"/>
    </location>
</feature>
<sequence>MNDMPVFNVLDEIIDKDIVSFHVPGHKKGSIFEKVNYRKYKDKIGNMDTTEIPGTDNLHSPEGVIKKSQEIASNVFKSDYTFFLVNGSTCGIYASIMSVCNPKDKIIVNRDCHQSVVNSCILGDIEPIYVNPNIDLNLGISLGVSYEEIKKVIDNNKDAKAVLITSPTYYGVSLDVKKIADYVHSKGKILIVDEAHGAHLGLSDKLPKKSLELGADIVIQSTHKTLPSFTQSSMLHVKEKRVNIDKLKSFLKIVQSSSPSYILMSSLEMAVNIYINYGKELMNELIENINSVINFIDNLKNIKVFKYKHQDITKLYIITKELKKSGYEVENILRDKYNIQVELSNSYGILLVCSIGNTNNDFKKLKKALNEIDNEIGNENLIEINYPTNIPKKILNPRDAFYLDKKSIRIEESIGKICGEYIIPYPPGISILSPGEEITKEVIDYIKKSKEIGMNITGIKDTNLNYIQVID</sequence>
<proteinExistence type="inferred from homology"/>
<protein>
    <submittedName>
        <fullName evidence="8">Arginine decarboxylase</fullName>
    </submittedName>
</protein>
<dbReference type="InterPro" id="IPR000310">
    <property type="entry name" value="Orn/Lys/Arg_deCO2ase_major_dom"/>
</dbReference>
<keyword evidence="3" id="KW-0210">Decarboxylase</keyword>
<dbReference type="InterPro" id="IPR036633">
    <property type="entry name" value="Prn/Lys/Arg_de-COase_C_sf"/>
</dbReference>
<dbReference type="EMBL" id="FRAE01000033">
    <property type="protein sequence ID" value="SHK09942.1"/>
    <property type="molecule type" value="Genomic_DNA"/>
</dbReference>
<evidence type="ECO:0000256" key="2">
    <source>
        <dbReference type="ARBA" id="ARBA00010671"/>
    </source>
</evidence>
<evidence type="ECO:0000256" key="3">
    <source>
        <dbReference type="ARBA" id="ARBA00022793"/>
    </source>
</evidence>
<feature type="domain" description="Orn/Lys/Arg decarboxylase C-terminal" evidence="7">
    <location>
        <begin position="381"/>
        <end position="458"/>
    </location>
</feature>